<feature type="binding site" evidence="9">
    <location>
        <position position="97"/>
    </location>
    <ligand>
        <name>Zn(2+)</name>
        <dbReference type="ChEBI" id="CHEBI:29105"/>
    </ligand>
</feature>
<comment type="subcellular location">
    <subcellularLocation>
        <location evidence="9">Cytoplasm</location>
    </subcellularLocation>
</comment>
<comment type="caution">
    <text evidence="11">The sequence shown here is derived from an EMBL/GenBank/DDBJ whole genome shotgun (WGS) entry which is preliminary data.</text>
</comment>
<evidence type="ECO:0000259" key="10">
    <source>
        <dbReference type="SMART" id="SM01007"/>
    </source>
</evidence>
<feature type="binding site" evidence="9">
    <location>
        <position position="177"/>
    </location>
    <ligand>
        <name>Zn(2+)</name>
        <dbReference type="ChEBI" id="CHEBI:29105"/>
    </ligand>
</feature>
<evidence type="ECO:0000256" key="4">
    <source>
        <dbReference type="ARBA" id="ARBA00022723"/>
    </source>
</evidence>
<comment type="cofactor">
    <cofactor evidence="9">
        <name>Zn(2+)</name>
        <dbReference type="ChEBI" id="CHEBI:29105"/>
    </cofactor>
    <text evidence="9">Binds 1 zinc ion per subunit.</text>
</comment>
<evidence type="ECO:0000256" key="5">
    <source>
        <dbReference type="ARBA" id="ARBA00022833"/>
    </source>
</evidence>
<evidence type="ECO:0000256" key="1">
    <source>
        <dbReference type="ARBA" id="ARBA00006274"/>
    </source>
</evidence>
<dbReference type="InterPro" id="IPR001303">
    <property type="entry name" value="Aldolase_II/adducin_N"/>
</dbReference>
<sequence length="218" mass="24757">MDKEHPKTLIPELCKQFYHLGWVTGTGGGISIRDGNEIYIAPSGVQKERIQPEDLFVQDMDGNDLVLPDAERKLKKSQCTPLFMCIFKARNAGAVIHSHTKHAVMATLLHPGKEFKISHLEMIKGIKNEQLNRYYNYNETLVVPIIENTPFEEDLADSLSKAIKEYPQTTAVLVRRHGIYVWGDTWKSAKTQCECYDYLLDIAVQMKLHGLPTITIGK</sequence>
<evidence type="ECO:0000256" key="2">
    <source>
        <dbReference type="ARBA" id="ARBA00022490"/>
    </source>
</evidence>
<dbReference type="GO" id="GO:0008270">
    <property type="term" value="F:zinc ion binding"/>
    <property type="evidence" value="ECO:0007669"/>
    <property type="project" value="UniProtKB-UniRule"/>
</dbReference>
<dbReference type="GO" id="GO:0019509">
    <property type="term" value="P:L-methionine salvage from methylthioadenosine"/>
    <property type="evidence" value="ECO:0007669"/>
    <property type="project" value="UniProtKB-UniRule"/>
</dbReference>
<keyword evidence="6 9" id="KW-0486">Methionine biosynthesis</keyword>
<feature type="domain" description="Class II aldolase/adducin N-terminal" evidence="10">
    <location>
        <begin position="8"/>
        <end position="204"/>
    </location>
</feature>
<keyword evidence="3 9" id="KW-0028">Amino-acid biosynthesis</keyword>
<dbReference type="Pfam" id="PF00596">
    <property type="entry name" value="Aldolase_II"/>
    <property type="match status" value="1"/>
</dbReference>
<comment type="similarity">
    <text evidence="1">Belongs to the aldolase class II family. Adducin subfamily.</text>
</comment>
<dbReference type="InterPro" id="IPR036409">
    <property type="entry name" value="Aldolase_II/adducin_N_sf"/>
</dbReference>
<dbReference type="PANTHER" id="PTHR10640:SF7">
    <property type="entry name" value="METHYLTHIORIBULOSE-1-PHOSPHATE DEHYDRATASE"/>
    <property type="match status" value="1"/>
</dbReference>
<feature type="active site" description="Proton donor/acceptor" evidence="9">
    <location>
        <position position="121"/>
    </location>
</feature>
<accession>A0AAW1CV62</accession>
<dbReference type="EC" id="4.2.1.109" evidence="9"/>
<dbReference type="Gene3D" id="3.40.225.10">
    <property type="entry name" value="Class II aldolase/adducin N-terminal domain"/>
    <property type="match status" value="1"/>
</dbReference>
<dbReference type="AlphaFoldDB" id="A0AAW1CV62"/>
<protein>
    <recommendedName>
        <fullName evidence="9">Probable methylthioribulose-1-phosphate dehydratase</fullName>
        <shortName evidence="9">MTRu-1-P dehydratase</shortName>
        <ecNumber evidence="9">4.2.1.109</ecNumber>
    </recommendedName>
</protein>
<proteinExistence type="inferred from homology"/>
<dbReference type="GO" id="GO:0046570">
    <property type="term" value="F:methylthioribulose 1-phosphate dehydratase activity"/>
    <property type="evidence" value="ECO:0007669"/>
    <property type="project" value="UniProtKB-UniRule"/>
</dbReference>
<gene>
    <name evidence="11" type="ORF">O3M35_011052</name>
</gene>
<keyword evidence="5 9" id="KW-0862">Zinc</keyword>
<evidence type="ECO:0000313" key="11">
    <source>
        <dbReference type="EMBL" id="KAK9502247.1"/>
    </source>
</evidence>
<dbReference type="PANTHER" id="PTHR10640">
    <property type="entry name" value="METHYLTHIORIBULOSE-1-PHOSPHATE DEHYDRATASE"/>
    <property type="match status" value="1"/>
</dbReference>
<evidence type="ECO:0000256" key="7">
    <source>
        <dbReference type="ARBA" id="ARBA00023239"/>
    </source>
</evidence>
<name>A0AAW1CV62_9HEMI</name>
<dbReference type="InterPro" id="IPR027514">
    <property type="entry name" value="Salvage_MtnB_euk"/>
</dbReference>
<keyword evidence="2 9" id="KW-0963">Cytoplasm</keyword>
<evidence type="ECO:0000256" key="3">
    <source>
        <dbReference type="ARBA" id="ARBA00022605"/>
    </source>
</evidence>
<feature type="binding site" evidence="9">
    <location>
        <position position="99"/>
    </location>
    <ligand>
        <name>Zn(2+)</name>
        <dbReference type="ChEBI" id="CHEBI:29105"/>
    </ligand>
</feature>
<dbReference type="FunFam" id="3.40.225.10:FF:000003">
    <property type="entry name" value="Methylthioribulose-1-phosphate dehydratase"/>
    <property type="match status" value="1"/>
</dbReference>
<dbReference type="EMBL" id="JAPXFL010000008">
    <property type="protein sequence ID" value="KAK9502247.1"/>
    <property type="molecule type" value="Genomic_DNA"/>
</dbReference>
<dbReference type="EMBL" id="JAPXFL010000008">
    <property type="protein sequence ID" value="KAK9502248.1"/>
    <property type="molecule type" value="Genomic_DNA"/>
</dbReference>
<evidence type="ECO:0000256" key="9">
    <source>
        <dbReference type="HAMAP-Rule" id="MF_03116"/>
    </source>
</evidence>
<dbReference type="Proteomes" id="UP001461498">
    <property type="component" value="Unassembled WGS sequence"/>
</dbReference>
<reference evidence="11 12" key="1">
    <citation type="submission" date="2022-12" db="EMBL/GenBank/DDBJ databases">
        <title>Chromosome-level genome assembly of true bugs.</title>
        <authorList>
            <person name="Ma L."/>
            <person name="Li H."/>
        </authorList>
    </citation>
    <scope>NUCLEOTIDE SEQUENCE [LARGE SCALE GENOMIC DNA]</scope>
    <source>
        <strain evidence="11">Lab_2022b</strain>
    </source>
</reference>
<dbReference type="SUPFAM" id="SSF53639">
    <property type="entry name" value="AraD/HMP-PK domain-like"/>
    <property type="match status" value="1"/>
</dbReference>
<comment type="catalytic activity">
    <reaction evidence="9">
        <text>5-(methylsulfanyl)-D-ribulose 1-phosphate = 5-methylsulfanyl-2,3-dioxopentyl phosphate + H2O</text>
        <dbReference type="Rhea" id="RHEA:15549"/>
        <dbReference type="ChEBI" id="CHEBI:15377"/>
        <dbReference type="ChEBI" id="CHEBI:58548"/>
        <dbReference type="ChEBI" id="CHEBI:58828"/>
        <dbReference type="EC" id="4.2.1.109"/>
    </reaction>
</comment>
<keyword evidence="12" id="KW-1185">Reference proteome</keyword>
<comment type="pathway">
    <text evidence="9">Amino-acid biosynthesis; L-methionine biosynthesis via salvage pathway; L-methionine from S-methyl-5-thio-alpha-D-ribose 1-phosphate: step 2/6.</text>
</comment>
<evidence type="ECO:0000256" key="6">
    <source>
        <dbReference type="ARBA" id="ARBA00023167"/>
    </source>
</evidence>
<feature type="binding site" evidence="9">
    <location>
        <position position="79"/>
    </location>
    <ligand>
        <name>substrate</name>
    </ligand>
</feature>
<comment type="function">
    <text evidence="8">Catalyzes the dehydration of methylthioribulose-1-phosphate (MTRu-1-P) into 2,3-diketo-5-methylthiopentyl-1-phosphate (DK-MTP-1-P). Functions in the methionine salvage pathway, which plays a key role in cancer, apoptosis, microbial proliferation and inflammation. May inhibit the CASP1-related inflammatory response (pyroptosis), the CASP9-dependent apoptotic pathway and the cytochrome c-dependent and APAF1-mediated cell death.</text>
</comment>
<evidence type="ECO:0000256" key="8">
    <source>
        <dbReference type="ARBA" id="ARBA00060021"/>
    </source>
</evidence>
<dbReference type="HAMAP" id="MF_03116">
    <property type="entry name" value="Salvage_MtnB_euk"/>
    <property type="match status" value="1"/>
</dbReference>
<organism evidence="11 12">
    <name type="scientific">Rhynocoris fuscipes</name>
    <dbReference type="NCBI Taxonomy" id="488301"/>
    <lineage>
        <taxon>Eukaryota</taxon>
        <taxon>Metazoa</taxon>
        <taxon>Ecdysozoa</taxon>
        <taxon>Arthropoda</taxon>
        <taxon>Hexapoda</taxon>
        <taxon>Insecta</taxon>
        <taxon>Pterygota</taxon>
        <taxon>Neoptera</taxon>
        <taxon>Paraneoptera</taxon>
        <taxon>Hemiptera</taxon>
        <taxon>Heteroptera</taxon>
        <taxon>Panheteroptera</taxon>
        <taxon>Cimicomorpha</taxon>
        <taxon>Reduviidae</taxon>
        <taxon>Harpactorinae</taxon>
        <taxon>Harpactorini</taxon>
        <taxon>Rhynocoris</taxon>
    </lineage>
</organism>
<evidence type="ECO:0000313" key="12">
    <source>
        <dbReference type="Proteomes" id="UP001461498"/>
    </source>
</evidence>
<keyword evidence="4 9" id="KW-0479">Metal-binding</keyword>
<dbReference type="InterPro" id="IPR017714">
    <property type="entry name" value="MethylthioRu-1-P_deHdtase_MtnB"/>
</dbReference>
<dbReference type="GO" id="GO:0005737">
    <property type="term" value="C:cytoplasm"/>
    <property type="evidence" value="ECO:0007669"/>
    <property type="project" value="UniProtKB-SubCell"/>
</dbReference>
<dbReference type="NCBIfam" id="TIGR03328">
    <property type="entry name" value="salvage_mtnB"/>
    <property type="match status" value="1"/>
</dbReference>
<dbReference type="SMART" id="SM01007">
    <property type="entry name" value="Aldolase_II"/>
    <property type="match status" value="1"/>
</dbReference>
<keyword evidence="7 9" id="KW-0456">Lyase</keyword>
<comment type="similarity">
    <text evidence="9">Belongs to the aldolase class II family. MtnB subfamily.</text>
</comment>